<proteinExistence type="predicted"/>
<protein>
    <submittedName>
        <fullName evidence="1">Uncharacterized protein</fullName>
    </submittedName>
</protein>
<gene>
    <name evidence="1" type="ORF">MELS_1929</name>
</gene>
<dbReference type="HOGENOM" id="CLU_2012543_0_0_9"/>
<reference evidence="1 2" key="1">
    <citation type="journal article" date="2011" name="J. Bacteriol.">
        <title>Genome Sequence of the Ruminal Bacterium Megasphaera elsdenii.</title>
        <authorList>
            <person name="Marx H."/>
            <person name="Graf A.B."/>
            <person name="Tatto N."/>
            <person name="Thallinger G.G."/>
            <person name="Mattanovich D."/>
            <person name="Sauer M."/>
        </authorList>
    </citation>
    <scope>NUCLEOTIDE SEQUENCE [LARGE SCALE GENOMIC DNA]</scope>
    <source>
        <strain evidence="1 2">DSM 20460</strain>
    </source>
</reference>
<dbReference type="GeneID" id="97492516"/>
<organism evidence="1 2">
    <name type="scientific">Megasphaera elsdenii DSM 20460</name>
    <dbReference type="NCBI Taxonomy" id="1064535"/>
    <lineage>
        <taxon>Bacteria</taxon>
        <taxon>Bacillati</taxon>
        <taxon>Bacillota</taxon>
        <taxon>Negativicutes</taxon>
        <taxon>Veillonellales</taxon>
        <taxon>Veillonellaceae</taxon>
        <taxon>Megasphaera</taxon>
    </lineage>
</organism>
<name>G0VSA7_MEGEL</name>
<dbReference type="Proteomes" id="UP000010111">
    <property type="component" value="Chromosome"/>
</dbReference>
<dbReference type="AlphaFoldDB" id="G0VSA7"/>
<dbReference type="RefSeq" id="WP_014016872.1">
    <property type="nucleotide sequence ID" value="NC_015873.1"/>
</dbReference>
<dbReference type="KEGG" id="med:MELS_1929"/>
<keyword evidence="2" id="KW-1185">Reference proteome</keyword>
<dbReference type="STRING" id="1064535.MELS_1929"/>
<evidence type="ECO:0000313" key="1">
    <source>
        <dbReference type="EMBL" id="CCC74147.1"/>
    </source>
</evidence>
<sequence length="123" mass="14132">MVNTKDVLFYIEKYDKKLKSHFFEDWDLKRFPFVLLMPDGSFSTYGVKPDAIEIGPTSGHLRTMLTIYEGMARHIGIAKLRTFTTRNPIAYAKLSGATLVDSIEEYGQPTEYIFEKEVLNGEK</sequence>
<evidence type="ECO:0000313" key="2">
    <source>
        <dbReference type="Proteomes" id="UP000010111"/>
    </source>
</evidence>
<dbReference type="EMBL" id="HE576794">
    <property type="protein sequence ID" value="CCC74147.1"/>
    <property type="molecule type" value="Genomic_DNA"/>
</dbReference>
<accession>G0VSA7</accession>
<dbReference type="eggNOG" id="ENOG502ZG20">
    <property type="taxonomic scope" value="Bacteria"/>
</dbReference>